<dbReference type="EMBL" id="KZ819673">
    <property type="protein sequence ID" value="PWN26077.1"/>
    <property type="molecule type" value="Genomic_DNA"/>
</dbReference>
<dbReference type="RefSeq" id="XP_025360689.1">
    <property type="nucleotide sequence ID" value="XM_025508710.1"/>
</dbReference>
<dbReference type="Proteomes" id="UP000245884">
    <property type="component" value="Unassembled WGS sequence"/>
</dbReference>
<dbReference type="AlphaFoldDB" id="A0A316ULE0"/>
<feature type="compositionally biased region" description="Polar residues" evidence="2">
    <location>
        <begin position="1"/>
        <end position="16"/>
    </location>
</feature>
<keyword evidence="4" id="KW-1185">Reference proteome</keyword>
<evidence type="ECO:0000313" key="3">
    <source>
        <dbReference type="EMBL" id="PWN26077.1"/>
    </source>
</evidence>
<sequence>MADPAPQSSTSESTAPPSGESDATRSPTPPGGFHAYKPVLSSDDFLSSTETNLARPLTDATITIRVIKSFPYRSVKNLVLNHIDLTKMTVLELEERCRKDVSTLPAFKAFRTHAPKLDCLKIYTRAHGAKTTNLIINLDHPEWLLDDAENRSKTLQEVGLENEAEVSIFNREDYEAFLKDPTTTW</sequence>
<evidence type="ECO:0000256" key="1">
    <source>
        <dbReference type="ARBA" id="ARBA00007176"/>
    </source>
</evidence>
<evidence type="ECO:0008006" key="5">
    <source>
        <dbReference type="Google" id="ProtNLM"/>
    </source>
</evidence>
<proteinExistence type="inferred from homology"/>
<protein>
    <recommendedName>
        <fullName evidence="5">Cytoplasmic protein</fullName>
    </recommendedName>
</protein>
<gene>
    <name evidence="3" type="ORF">BDZ90DRAFT_267601</name>
</gene>
<dbReference type="PANTHER" id="PTHR18444">
    <property type="entry name" value="UPF0538 FAMILY MEMBER"/>
    <property type="match status" value="1"/>
</dbReference>
<accession>A0A316ULE0</accession>
<evidence type="ECO:0000256" key="2">
    <source>
        <dbReference type="SAM" id="MobiDB-lite"/>
    </source>
</evidence>
<dbReference type="OrthoDB" id="937at2759"/>
<reference evidence="3 4" key="1">
    <citation type="journal article" date="2018" name="Mol. Biol. Evol.">
        <title>Broad Genomic Sampling Reveals a Smut Pathogenic Ancestry of the Fungal Clade Ustilaginomycotina.</title>
        <authorList>
            <person name="Kijpornyongpan T."/>
            <person name="Mondo S.J."/>
            <person name="Barry K."/>
            <person name="Sandor L."/>
            <person name="Lee J."/>
            <person name="Lipzen A."/>
            <person name="Pangilinan J."/>
            <person name="LaButti K."/>
            <person name="Hainaut M."/>
            <person name="Henrissat B."/>
            <person name="Grigoriev I.V."/>
            <person name="Spatafora J.W."/>
            <person name="Aime M.C."/>
        </authorList>
    </citation>
    <scope>NUCLEOTIDE SEQUENCE [LARGE SCALE GENOMIC DNA]</scope>
    <source>
        <strain evidence="3 4">MCA 5214</strain>
    </source>
</reference>
<dbReference type="PANTHER" id="PTHR18444:SF9">
    <property type="entry name" value="UPF0538 PROTEIN C2ORF76"/>
    <property type="match status" value="1"/>
</dbReference>
<evidence type="ECO:0000313" key="4">
    <source>
        <dbReference type="Proteomes" id="UP000245884"/>
    </source>
</evidence>
<name>A0A316ULE0_9BASI</name>
<feature type="region of interest" description="Disordered" evidence="2">
    <location>
        <begin position="1"/>
        <end position="34"/>
    </location>
</feature>
<dbReference type="InterPro" id="IPR018794">
    <property type="entry name" value="UPF0538"/>
</dbReference>
<comment type="similarity">
    <text evidence="1">Belongs to the UPF0538 family.</text>
</comment>
<dbReference type="Pfam" id="PF10209">
    <property type="entry name" value="DUF2340"/>
    <property type="match status" value="1"/>
</dbReference>
<dbReference type="GeneID" id="37030533"/>
<organism evidence="3 4">
    <name type="scientific">Jaminaea rosea</name>
    <dbReference type="NCBI Taxonomy" id="1569628"/>
    <lineage>
        <taxon>Eukaryota</taxon>
        <taxon>Fungi</taxon>
        <taxon>Dikarya</taxon>
        <taxon>Basidiomycota</taxon>
        <taxon>Ustilaginomycotina</taxon>
        <taxon>Exobasidiomycetes</taxon>
        <taxon>Microstromatales</taxon>
        <taxon>Microstromatales incertae sedis</taxon>
        <taxon>Jaminaea</taxon>
    </lineage>
</organism>